<dbReference type="GO" id="GO:0016020">
    <property type="term" value="C:membrane"/>
    <property type="evidence" value="ECO:0007669"/>
    <property type="project" value="UniProtKB-SubCell"/>
</dbReference>
<keyword evidence="4 5" id="KW-0472">Membrane</keyword>
<feature type="transmembrane region" description="Helical" evidence="5">
    <location>
        <begin position="257"/>
        <end position="275"/>
    </location>
</feature>
<feature type="transmembrane region" description="Helical" evidence="5">
    <location>
        <begin position="207"/>
        <end position="225"/>
    </location>
</feature>
<name>A0A1X6N317_9APHY</name>
<dbReference type="InterPro" id="IPR050475">
    <property type="entry name" value="Prenyltransferase_related"/>
</dbReference>
<dbReference type="RefSeq" id="XP_024339811.1">
    <property type="nucleotide sequence ID" value="XM_024485255.1"/>
</dbReference>
<keyword evidence="7" id="KW-1185">Reference proteome</keyword>
<organism evidence="6 7">
    <name type="scientific">Postia placenta MAD-698-R-SB12</name>
    <dbReference type="NCBI Taxonomy" id="670580"/>
    <lineage>
        <taxon>Eukaryota</taxon>
        <taxon>Fungi</taxon>
        <taxon>Dikarya</taxon>
        <taxon>Basidiomycota</taxon>
        <taxon>Agaricomycotina</taxon>
        <taxon>Agaricomycetes</taxon>
        <taxon>Polyporales</taxon>
        <taxon>Adustoporiaceae</taxon>
        <taxon>Rhodonia</taxon>
    </lineage>
</organism>
<keyword evidence="3 5" id="KW-1133">Transmembrane helix</keyword>
<comment type="subcellular location">
    <subcellularLocation>
        <location evidence="1">Membrane</location>
        <topology evidence="1">Multi-pass membrane protein</topology>
    </subcellularLocation>
</comment>
<sequence length="285" mass="32381">MLMQLPRHLHTLLLFTWTDYKTIFLPITAFACATAPLHSASRLLQAWSWIWLHQLMCNVSNQARSKEEDVLNRPWRPLPSGRVSEAAAVRLRHLTVLVCLLHSYMCGWDMVAVTAGLMLTTYFYDNVGLASHHLGKSLCNIGGYTAFEIGATKLVGDTRALDHISWIAVVISGTLIFTTVHTQDFPDVEGDAKLGRVTFPIYAPETARLFTICAMVIWSLFLCWFWKVDTGVSTAMFALGLFVGLRFYWWRTPEHDARSYLIYNIWLMLAHLLPVKGRMQGTNID</sequence>
<dbReference type="InterPro" id="IPR000537">
    <property type="entry name" value="UbiA_prenyltransferase"/>
</dbReference>
<dbReference type="Pfam" id="PF01040">
    <property type="entry name" value="UbiA"/>
    <property type="match status" value="1"/>
</dbReference>
<evidence type="ECO:0000313" key="7">
    <source>
        <dbReference type="Proteomes" id="UP000194127"/>
    </source>
</evidence>
<evidence type="ECO:0000256" key="3">
    <source>
        <dbReference type="ARBA" id="ARBA00022989"/>
    </source>
</evidence>
<dbReference type="PANTHER" id="PTHR42723:SF1">
    <property type="entry name" value="CHLOROPHYLL SYNTHASE, CHLOROPLASTIC"/>
    <property type="match status" value="1"/>
</dbReference>
<evidence type="ECO:0000313" key="6">
    <source>
        <dbReference type="EMBL" id="OSX63017.1"/>
    </source>
</evidence>
<protein>
    <submittedName>
        <fullName evidence="6">Uncharacterized protein</fullName>
    </submittedName>
</protein>
<dbReference type="OrthoDB" id="434972at2759"/>
<dbReference type="GO" id="GO:0016765">
    <property type="term" value="F:transferase activity, transferring alkyl or aryl (other than methyl) groups"/>
    <property type="evidence" value="ECO:0007669"/>
    <property type="project" value="InterPro"/>
</dbReference>
<dbReference type="CDD" id="cd13965">
    <property type="entry name" value="PT_UbiA_3"/>
    <property type="match status" value="1"/>
</dbReference>
<dbReference type="Gene3D" id="1.10.357.140">
    <property type="entry name" value="UbiA prenyltransferase"/>
    <property type="match status" value="1"/>
</dbReference>
<dbReference type="Proteomes" id="UP000194127">
    <property type="component" value="Unassembled WGS sequence"/>
</dbReference>
<dbReference type="STRING" id="670580.A0A1X6N317"/>
<dbReference type="AlphaFoldDB" id="A0A1X6N317"/>
<accession>A0A1X6N317</accession>
<feature type="transmembrane region" description="Helical" evidence="5">
    <location>
        <begin position="232"/>
        <end position="251"/>
    </location>
</feature>
<proteinExistence type="predicted"/>
<dbReference type="GeneID" id="36330204"/>
<keyword evidence="2 5" id="KW-0812">Transmembrane</keyword>
<dbReference type="InterPro" id="IPR044878">
    <property type="entry name" value="UbiA_sf"/>
</dbReference>
<dbReference type="PANTHER" id="PTHR42723">
    <property type="entry name" value="CHLOROPHYLL SYNTHASE"/>
    <property type="match status" value="1"/>
</dbReference>
<evidence type="ECO:0000256" key="4">
    <source>
        <dbReference type="ARBA" id="ARBA00023136"/>
    </source>
</evidence>
<gene>
    <name evidence="6" type="ORF">POSPLADRAFT_1141071</name>
</gene>
<dbReference type="PROSITE" id="PS51257">
    <property type="entry name" value="PROKAR_LIPOPROTEIN"/>
    <property type="match status" value="1"/>
</dbReference>
<evidence type="ECO:0000256" key="1">
    <source>
        <dbReference type="ARBA" id="ARBA00004141"/>
    </source>
</evidence>
<evidence type="ECO:0000256" key="2">
    <source>
        <dbReference type="ARBA" id="ARBA00022692"/>
    </source>
</evidence>
<dbReference type="EMBL" id="KZ110596">
    <property type="protein sequence ID" value="OSX63017.1"/>
    <property type="molecule type" value="Genomic_DNA"/>
</dbReference>
<reference evidence="6 7" key="1">
    <citation type="submission" date="2017-04" db="EMBL/GenBank/DDBJ databases">
        <title>Genome Sequence of the Model Brown-Rot Fungus Postia placenta SB12.</title>
        <authorList>
            <consortium name="DOE Joint Genome Institute"/>
            <person name="Gaskell J."/>
            <person name="Kersten P."/>
            <person name="Larrondo L.F."/>
            <person name="Canessa P."/>
            <person name="Martinez D."/>
            <person name="Hibbett D."/>
            <person name="Schmoll M."/>
            <person name="Kubicek C.P."/>
            <person name="Martinez A.T."/>
            <person name="Yadav J."/>
            <person name="Master E."/>
            <person name="Magnuson J.K."/>
            <person name="James T."/>
            <person name="Yaver D."/>
            <person name="Berka R."/>
            <person name="Labutti K."/>
            <person name="Lipzen A."/>
            <person name="Aerts A."/>
            <person name="Barry K."/>
            <person name="Henrissat B."/>
            <person name="Blanchette R."/>
            <person name="Grigoriev I."/>
            <person name="Cullen D."/>
        </authorList>
    </citation>
    <scope>NUCLEOTIDE SEQUENCE [LARGE SCALE GENOMIC DNA]</scope>
    <source>
        <strain evidence="6 7">MAD-698-R-SB12</strain>
    </source>
</reference>
<evidence type="ECO:0000256" key="5">
    <source>
        <dbReference type="SAM" id="Phobius"/>
    </source>
</evidence>